<feature type="active site" evidence="1">
    <location>
        <position position="310"/>
    </location>
</feature>
<accession>A0A433RRB6</accession>
<dbReference type="PANTHER" id="PTHR32268">
    <property type="entry name" value="HOMOSERINE O-ACETYLTRANSFERASE"/>
    <property type="match status" value="1"/>
</dbReference>
<feature type="active site" evidence="1">
    <location>
        <position position="343"/>
    </location>
</feature>
<evidence type="ECO:0000313" key="3">
    <source>
        <dbReference type="Proteomes" id="UP000288623"/>
    </source>
</evidence>
<reference evidence="2 3" key="1">
    <citation type="submission" date="2014-11" db="EMBL/GenBank/DDBJ databases">
        <title>Genome sequence and analysis of novel Kurthia sp.</title>
        <authorList>
            <person name="Lawson J.N."/>
            <person name="Gonzalez J.E."/>
            <person name="Rinauldi L."/>
            <person name="Xuan Z."/>
            <person name="Firman A."/>
            <person name="Shaddox L."/>
            <person name="Trudeau A."/>
            <person name="Shah S."/>
            <person name="Reiman D."/>
        </authorList>
    </citation>
    <scope>NUCLEOTIDE SEQUENCE [LARGE SCALE GENOMIC DNA]</scope>
    <source>
        <strain evidence="2 3">3B1D</strain>
    </source>
</reference>
<dbReference type="Gene3D" id="1.10.1740.110">
    <property type="match status" value="1"/>
</dbReference>
<proteinExistence type="predicted"/>
<evidence type="ECO:0000313" key="2">
    <source>
        <dbReference type="EMBL" id="RUS53729.1"/>
    </source>
</evidence>
<dbReference type="NCBIfam" id="NF005262">
    <property type="entry name" value="PRK06765.1"/>
    <property type="match status" value="1"/>
</dbReference>
<dbReference type="Gene3D" id="3.40.50.1820">
    <property type="entry name" value="alpha/beta hydrolase"/>
    <property type="match status" value="1"/>
</dbReference>
<dbReference type="Proteomes" id="UP000288623">
    <property type="component" value="Unassembled WGS sequence"/>
</dbReference>
<dbReference type="GO" id="GO:0004414">
    <property type="term" value="F:homoserine O-acetyltransferase activity"/>
    <property type="evidence" value="ECO:0007669"/>
    <property type="project" value="TreeGrafter"/>
</dbReference>
<sequence>MMIVQKQQFQLAYTFEDGQEIPLTLGYETYGTLNEARDNAIYIAHYFSASSHAAGKYHADDAAPGYWDALIGPGKVIDTERFFVVSIDNVCNVAPYLPNVVTTGPTSINPKTNQPYGLDFPVFTYRDMAKIAYQFLSKQLGISQLYLAMGASAGGFQVLELGCEFPTFAKRITGVITNAQNPTWTSLTVLQPAMRVLELDANWPTKDAKEGLQLAVQMMNTGAFTSTFYEKTYPRIQDDEATYTDLKIPATYEVALSQTIKQNLPVLDPTHWYYTCKATMLQDLARQRGSLQEAAARFEADVLLISCDDDLLQPSSYNAEFITLLKNAHKTADHFHYQSTYGHMAGILDIKPYENRLKEFLQ</sequence>
<comment type="caution">
    <text evidence="2">The sequence shown here is derived from an EMBL/GenBank/DDBJ whole genome shotgun (WGS) entry which is preliminary data.</text>
</comment>
<dbReference type="PANTHER" id="PTHR32268:SF11">
    <property type="entry name" value="HOMOSERINE O-ACETYLTRANSFERASE"/>
    <property type="match status" value="1"/>
</dbReference>
<dbReference type="InterPro" id="IPR029058">
    <property type="entry name" value="AB_hydrolase_fold"/>
</dbReference>
<evidence type="ECO:0000256" key="1">
    <source>
        <dbReference type="PIRSR" id="PIRSR000443-1"/>
    </source>
</evidence>
<name>A0A433RRB6_9BACL</name>
<keyword evidence="3" id="KW-1185">Reference proteome</keyword>
<protein>
    <recommendedName>
        <fullName evidence="4">Acyltransferase</fullName>
    </recommendedName>
</protein>
<dbReference type="SUPFAM" id="SSF53474">
    <property type="entry name" value="alpha/beta-Hydrolases"/>
    <property type="match status" value="1"/>
</dbReference>
<dbReference type="AlphaFoldDB" id="A0A433RRB6"/>
<dbReference type="GO" id="GO:0009086">
    <property type="term" value="P:methionine biosynthetic process"/>
    <property type="evidence" value="ECO:0007669"/>
    <property type="project" value="TreeGrafter"/>
</dbReference>
<dbReference type="EMBL" id="JTFC01000036">
    <property type="protein sequence ID" value="RUS53729.1"/>
    <property type="molecule type" value="Genomic_DNA"/>
</dbReference>
<dbReference type="GO" id="GO:0009092">
    <property type="term" value="P:homoserine metabolic process"/>
    <property type="evidence" value="ECO:0007669"/>
    <property type="project" value="TreeGrafter"/>
</dbReference>
<dbReference type="InterPro" id="IPR008220">
    <property type="entry name" value="HAT_MetX-like"/>
</dbReference>
<organism evidence="2 3">
    <name type="scientific">Candidatus Kurthia intestinigallinarum</name>
    <dbReference type="NCBI Taxonomy" id="1562256"/>
    <lineage>
        <taxon>Bacteria</taxon>
        <taxon>Bacillati</taxon>
        <taxon>Bacillota</taxon>
        <taxon>Bacilli</taxon>
        <taxon>Bacillales</taxon>
        <taxon>Caryophanaceae</taxon>
        <taxon>Kurthia</taxon>
    </lineage>
</organism>
<feature type="active site" description="Nucleophile" evidence="1">
    <location>
        <position position="152"/>
    </location>
</feature>
<gene>
    <name evidence="2" type="ORF">QI30_14595</name>
</gene>
<evidence type="ECO:0008006" key="4">
    <source>
        <dbReference type="Google" id="ProtNLM"/>
    </source>
</evidence>
<dbReference type="PIRSF" id="PIRSF000443">
    <property type="entry name" value="Homoser_Ac_trans"/>
    <property type="match status" value="1"/>
</dbReference>